<dbReference type="GO" id="GO:0000976">
    <property type="term" value="F:transcription cis-regulatory region binding"/>
    <property type="evidence" value="ECO:0007669"/>
    <property type="project" value="TreeGrafter"/>
</dbReference>
<dbReference type="InterPro" id="IPR051089">
    <property type="entry name" value="prtT"/>
</dbReference>
<evidence type="ECO:0000256" key="5">
    <source>
        <dbReference type="ARBA" id="ARBA00023242"/>
    </source>
</evidence>
<comment type="subcellular location">
    <subcellularLocation>
        <location evidence="1">Nucleus</location>
    </subcellularLocation>
</comment>
<evidence type="ECO:0000256" key="3">
    <source>
        <dbReference type="ARBA" id="ARBA00023125"/>
    </source>
</evidence>
<evidence type="ECO:0000313" key="9">
    <source>
        <dbReference type="Proteomes" id="UP000193218"/>
    </source>
</evidence>
<dbReference type="Proteomes" id="UP000193218">
    <property type="component" value="Unassembled WGS sequence"/>
</dbReference>
<feature type="region of interest" description="Disordered" evidence="6">
    <location>
        <begin position="225"/>
        <end position="286"/>
    </location>
</feature>
<comment type="caution">
    <text evidence="8">The sequence shown here is derived from an EMBL/GenBank/DDBJ whole genome shotgun (WGS) entry which is preliminary data.</text>
</comment>
<feature type="region of interest" description="Disordered" evidence="6">
    <location>
        <begin position="106"/>
        <end position="194"/>
    </location>
</feature>
<dbReference type="PROSITE" id="PS00463">
    <property type="entry name" value="ZN2_CY6_FUNGAL_1"/>
    <property type="match status" value="1"/>
</dbReference>
<feature type="compositionally biased region" description="Polar residues" evidence="6">
    <location>
        <begin position="232"/>
        <end position="243"/>
    </location>
</feature>
<keyword evidence="4" id="KW-0804">Transcription</keyword>
<dbReference type="OrthoDB" id="4454541at2759"/>
<keyword evidence="3" id="KW-0238">DNA-binding</keyword>
<dbReference type="InterPro" id="IPR001138">
    <property type="entry name" value="Zn2Cys6_DnaBD"/>
</dbReference>
<sequence length="682" mass="76439">MSNAAQADSEEIKRIPACDECRHHKIKCIDKDKPPCKRCRAFGISCTFGAKSRMVPSARTSVDHGADVSDPSRLSSLENQMRDVHSALRDITSLLRAPGAVAMGNQRIGPDSFHQQMSAPRSLDIPDRDSMVHFESSSSISNLDRRAQSGLRDSRPDISISPEGSTSQRHSSVKPSLSQERGPSIGFSPLDPPSRAEDFLAAAATTAPMSEVLYEDEQARLREDTLPDEQRGSSSDTSQAQPNEKSHLRGRKRKFARDPHEDEQDPFGPGGAFSDDPDAWSKDPIDQGLCTLEEGTLWFQRFFNGAHNYLPLFDPQHDTFERLRKRSPLAVSVILMVGQKTSEPTEDSKAVQMRLKSAADRLASITLFSPVCSIELVSATLILSCWSDTAWRLGMQALAIAVDLGIHRCLPRLVETGMGSGKTQEELERERPLVAGARVFMGICKTIIEMCFNYGRPIPFPFEWTMKSARKLLNHPLSLVFDSRLVMVNEVYAMRIPLHEPWTLKPTSKSMNDSSIVEAKTRLQEWATYWRAYYELQEVMPDHFLVTELFTIECYAVLQINAAVLYGVRDKEDVLALTVERRSWLEAALQAASTLVARVARRSEFEKLKYANRFAHLGLVTVARYLIRLACLMPEEIDLRRAAKDVELMAEKLATSRMPLAVPADEDSLGFQTRGLPPQYRQ</sequence>
<feature type="compositionally biased region" description="Basic and acidic residues" evidence="6">
    <location>
        <begin position="143"/>
        <end position="156"/>
    </location>
</feature>
<feature type="compositionally biased region" description="Polar residues" evidence="6">
    <location>
        <begin position="162"/>
        <end position="181"/>
    </location>
</feature>
<dbReference type="EMBL" id="NBSH01000002">
    <property type="protein sequence ID" value="ORX39662.1"/>
    <property type="molecule type" value="Genomic_DNA"/>
</dbReference>
<evidence type="ECO:0000256" key="6">
    <source>
        <dbReference type="SAM" id="MobiDB-lite"/>
    </source>
</evidence>
<dbReference type="RefSeq" id="XP_021873447.1">
    <property type="nucleotide sequence ID" value="XM_022014608.1"/>
</dbReference>
<evidence type="ECO:0000256" key="2">
    <source>
        <dbReference type="ARBA" id="ARBA00023015"/>
    </source>
</evidence>
<dbReference type="InParanoid" id="A0A1Y1UNT7"/>
<dbReference type="GO" id="GO:0008270">
    <property type="term" value="F:zinc ion binding"/>
    <property type="evidence" value="ECO:0007669"/>
    <property type="project" value="InterPro"/>
</dbReference>
<name>A0A1Y1UNT7_9TREE</name>
<evidence type="ECO:0000256" key="1">
    <source>
        <dbReference type="ARBA" id="ARBA00004123"/>
    </source>
</evidence>
<dbReference type="CDD" id="cd00067">
    <property type="entry name" value="GAL4"/>
    <property type="match status" value="1"/>
</dbReference>
<evidence type="ECO:0000259" key="7">
    <source>
        <dbReference type="PROSITE" id="PS50048"/>
    </source>
</evidence>
<dbReference type="Gene3D" id="4.10.240.10">
    <property type="entry name" value="Zn(2)-C6 fungal-type DNA-binding domain"/>
    <property type="match status" value="1"/>
</dbReference>
<dbReference type="Pfam" id="PF00172">
    <property type="entry name" value="Zn_clus"/>
    <property type="match status" value="1"/>
</dbReference>
<dbReference type="PANTHER" id="PTHR31845">
    <property type="entry name" value="FINGER DOMAIN PROTEIN, PUTATIVE-RELATED"/>
    <property type="match status" value="1"/>
</dbReference>
<evidence type="ECO:0000313" key="8">
    <source>
        <dbReference type="EMBL" id="ORX39662.1"/>
    </source>
</evidence>
<feature type="domain" description="Zn(2)-C6 fungal-type" evidence="7">
    <location>
        <begin position="17"/>
        <end position="48"/>
    </location>
</feature>
<accession>A0A1Y1UNT7</accession>
<evidence type="ECO:0000256" key="4">
    <source>
        <dbReference type="ARBA" id="ARBA00023163"/>
    </source>
</evidence>
<keyword evidence="5" id="KW-0539">Nucleus</keyword>
<dbReference type="SMART" id="SM00066">
    <property type="entry name" value="GAL4"/>
    <property type="match status" value="1"/>
</dbReference>
<reference evidence="8 9" key="1">
    <citation type="submission" date="2017-03" db="EMBL/GenBank/DDBJ databases">
        <title>Widespread Adenine N6-methylation of Active Genes in Fungi.</title>
        <authorList>
            <consortium name="DOE Joint Genome Institute"/>
            <person name="Mondo S.J."/>
            <person name="Dannebaum R.O."/>
            <person name="Kuo R.C."/>
            <person name="Louie K.B."/>
            <person name="Bewick A.J."/>
            <person name="Labutti K."/>
            <person name="Haridas S."/>
            <person name="Kuo A."/>
            <person name="Salamov A."/>
            <person name="Ahrendt S.R."/>
            <person name="Lau R."/>
            <person name="Bowen B.P."/>
            <person name="Lipzen A."/>
            <person name="Sullivan W."/>
            <person name="Andreopoulos W.B."/>
            <person name="Clum A."/>
            <person name="Lindquist E."/>
            <person name="Daum C."/>
            <person name="Northen T.R."/>
            <person name="Ramamoorthy G."/>
            <person name="Schmitz R.J."/>
            <person name="Gryganskyi A."/>
            <person name="Culley D."/>
            <person name="Magnuson J."/>
            <person name="James T.Y."/>
            <person name="O'Malley M.A."/>
            <person name="Stajich J.E."/>
            <person name="Spatafora J.W."/>
            <person name="Visel A."/>
            <person name="Grigoriev I.V."/>
        </authorList>
    </citation>
    <scope>NUCLEOTIDE SEQUENCE [LARGE SCALE GENOMIC DNA]</scope>
    <source>
        <strain evidence="8 9">NRRL Y-17943</strain>
    </source>
</reference>
<organism evidence="8 9">
    <name type="scientific">Kockovaella imperatae</name>
    <dbReference type="NCBI Taxonomy" id="4999"/>
    <lineage>
        <taxon>Eukaryota</taxon>
        <taxon>Fungi</taxon>
        <taxon>Dikarya</taxon>
        <taxon>Basidiomycota</taxon>
        <taxon>Agaricomycotina</taxon>
        <taxon>Tremellomycetes</taxon>
        <taxon>Tremellales</taxon>
        <taxon>Cuniculitremaceae</taxon>
        <taxon>Kockovaella</taxon>
    </lineage>
</organism>
<gene>
    <name evidence="8" type="ORF">BD324DRAFT_614525</name>
</gene>
<protein>
    <recommendedName>
        <fullName evidence="7">Zn(2)-C6 fungal-type domain-containing protein</fullName>
    </recommendedName>
</protein>
<dbReference type="InterPro" id="IPR036864">
    <property type="entry name" value="Zn2-C6_fun-type_DNA-bd_sf"/>
</dbReference>
<dbReference type="PANTHER" id="PTHR31845:SF17">
    <property type="entry name" value="ZN(II)2CYS6 TRANSCRIPTION FACTOR (EUROFUNG)"/>
    <property type="match status" value="1"/>
</dbReference>
<dbReference type="GO" id="GO:0005634">
    <property type="term" value="C:nucleus"/>
    <property type="evidence" value="ECO:0007669"/>
    <property type="project" value="UniProtKB-SubCell"/>
</dbReference>
<proteinExistence type="predicted"/>
<keyword evidence="2" id="KW-0805">Transcription regulation</keyword>
<dbReference type="GO" id="GO:0000981">
    <property type="term" value="F:DNA-binding transcription factor activity, RNA polymerase II-specific"/>
    <property type="evidence" value="ECO:0007669"/>
    <property type="project" value="InterPro"/>
</dbReference>
<keyword evidence="9" id="KW-1185">Reference proteome</keyword>
<dbReference type="PROSITE" id="PS50048">
    <property type="entry name" value="ZN2_CY6_FUNGAL_2"/>
    <property type="match status" value="1"/>
</dbReference>
<dbReference type="SUPFAM" id="SSF57701">
    <property type="entry name" value="Zn2/Cys6 DNA-binding domain"/>
    <property type="match status" value="1"/>
</dbReference>
<dbReference type="CDD" id="cd12148">
    <property type="entry name" value="fungal_TF_MHR"/>
    <property type="match status" value="1"/>
</dbReference>
<dbReference type="AlphaFoldDB" id="A0A1Y1UNT7"/>
<dbReference type="GeneID" id="33556416"/>